<dbReference type="PANTHER" id="PTHR34301:SF8">
    <property type="entry name" value="ATPASE DOMAIN-CONTAINING PROTEIN"/>
    <property type="match status" value="1"/>
</dbReference>
<dbReference type="PANTHER" id="PTHR34301">
    <property type="entry name" value="DNA-BINDING PROTEIN-RELATED"/>
    <property type="match status" value="1"/>
</dbReference>
<evidence type="ECO:0008006" key="3">
    <source>
        <dbReference type="Google" id="ProtNLM"/>
    </source>
</evidence>
<dbReference type="InterPro" id="IPR027417">
    <property type="entry name" value="P-loop_NTPase"/>
</dbReference>
<evidence type="ECO:0000313" key="1">
    <source>
        <dbReference type="EMBL" id="ETR74074.1"/>
    </source>
</evidence>
<accession>A0A1V1PH28</accession>
<sequence length="292" mass="33998">MQFPLPETIGNPDLFVGREEEREFLNEWLENISKKLSISTVILARRKSGKTAILERVFNQCWSDTHLGIIPFYISLSDTNVWLQDFALEYYQRFASHYISFVERKSEMVRDLLTFDEIKEYGLSNAMHFFVKDIALLLDFKAEGRTVPMWKLAVSAPHRLASLYDKRILIIIDEFQYLSSHVYLDPELTSLYRSLPGSYHHHVESKLAPMLVSGSYVSWMLNLMEEYLEAGRLDQFYISPYLKKSEGLQAVYKYAEHLNKPITNKTASQINTLCCSDPFFINCVIKNCKKIC</sequence>
<dbReference type="Gene3D" id="3.40.50.300">
    <property type="entry name" value="P-loop containing nucleotide triphosphate hydrolases"/>
    <property type="match status" value="1"/>
</dbReference>
<dbReference type="AlphaFoldDB" id="A0A1V1PH28"/>
<dbReference type="Proteomes" id="UP000189670">
    <property type="component" value="Unassembled WGS sequence"/>
</dbReference>
<dbReference type="SUPFAM" id="SSF52540">
    <property type="entry name" value="P-loop containing nucleoside triphosphate hydrolases"/>
    <property type="match status" value="1"/>
</dbReference>
<dbReference type="EMBL" id="ATBP01000022">
    <property type="protein sequence ID" value="ETR74074.1"/>
    <property type="molecule type" value="Genomic_DNA"/>
</dbReference>
<comment type="caution">
    <text evidence="1">The sequence shown here is derived from an EMBL/GenBank/DDBJ whole genome shotgun (WGS) entry which is preliminary data.</text>
</comment>
<evidence type="ECO:0000313" key="2">
    <source>
        <dbReference type="Proteomes" id="UP000189670"/>
    </source>
</evidence>
<name>A0A1V1PH28_9BACT</name>
<gene>
    <name evidence="1" type="ORF">OMM_06541</name>
</gene>
<proteinExistence type="predicted"/>
<protein>
    <recommendedName>
        <fullName evidence="3">ATPase domain-containing protein</fullName>
    </recommendedName>
</protein>
<organism evidence="1 2">
    <name type="scientific">Candidatus Magnetoglobus multicellularis str. Araruama</name>
    <dbReference type="NCBI Taxonomy" id="890399"/>
    <lineage>
        <taxon>Bacteria</taxon>
        <taxon>Pseudomonadati</taxon>
        <taxon>Thermodesulfobacteriota</taxon>
        <taxon>Desulfobacteria</taxon>
        <taxon>Desulfobacterales</taxon>
        <taxon>Desulfobacteraceae</taxon>
        <taxon>Candidatus Magnetoglobus</taxon>
    </lineage>
</organism>
<reference evidence="2" key="1">
    <citation type="submission" date="2012-11" db="EMBL/GenBank/DDBJ databases">
        <authorList>
            <person name="Lucero-Rivera Y.E."/>
            <person name="Tovar-Ramirez D."/>
        </authorList>
    </citation>
    <scope>NUCLEOTIDE SEQUENCE [LARGE SCALE GENOMIC DNA]</scope>
    <source>
        <strain evidence="2">Araruama</strain>
    </source>
</reference>
<feature type="non-terminal residue" evidence="1">
    <location>
        <position position="292"/>
    </location>
</feature>